<accession>A0A8C4Q2A6</accession>
<dbReference type="Pfam" id="PF00226">
    <property type="entry name" value="DnaJ"/>
    <property type="match status" value="1"/>
</dbReference>
<keyword evidence="3" id="KW-0677">Repeat</keyword>
<dbReference type="GeneTree" id="ENSGT00940000159806"/>
<evidence type="ECO:0000256" key="2">
    <source>
        <dbReference type="ARBA" id="ARBA00022729"/>
    </source>
</evidence>
<dbReference type="PRINTS" id="PR00625">
    <property type="entry name" value="JDOMAIN"/>
</dbReference>
<feature type="repeat" description="TPR" evidence="6">
    <location>
        <begin position="105"/>
        <end position="138"/>
    </location>
</feature>
<evidence type="ECO:0000256" key="6">
    <source>
        <dbReference type="PROSITE-ProRule" id="PRU00339"/>
    </source>
</evidence>
<evidence type="ECO:0000256" key="5">
    <source>
        <dbReference type="ARBA" id="ARBA00022824"/>
    </source>
</evidence>
<feature type="domain" description="J" evidence="9">
    <location>
        <begin position="390"/>
        <end position="458"/>
    </location>
</feature>
<keyword evidence="4 6" id="KW-0802">TPR repeat</keyword>
<dbReference type="InterPro" id="IPR001623">
    <property type="entry name" value="DnaJ_domain"/>
</dbReference>
<reference evidence="10" key="2">
    <citation type="submission" date="2025-09" db="UniProtKB">
        <authorList>
            <consortium name="Ensembl"/>
        </authorList>
    </citation>
    <scope>IDENTIFICATION</scope>
</reference>
<evidence type="ECO:0000256" key="7">
    <source>
        <dbReference type="SAM" id="MobiDB-lite"/>
    </source>
</evidence>
<dbReference type="InterPro" id="IPR036869">
    <property type="entry name" value="J_dom_sf"/>
</dbReference>
<feature type="chain" id="PRO_5034108915" evidence="8">
    <location>
        <begin position="32"/>
        <end position="498"/>
    </location>
</feature>
<proteinExistence type="predicted"/>
<dbReference type="PANTHER" id="PTHR44140">
    <property type="entry name" value="LD25575P"/>
    <property type="match status" value="1"/>
</dbReference>
<keyword evidence="5" id="KW-0256">Endoplasmic reticulum</keyword>
<feature type="repeat" description="TPR" evidence="6">
    <location>
        <begin position="37"/>
        <end position="70"/>
    </location>
</feature>
<feature type="repeat" description="TPR" evidence="6">
    <location>
        <begin position="71"/>
        <end position="104"/>
    </location>
</feature>
<dbReference type="SUPFAM" id="SSF48452">
    <property type="entry name" value="TPR-like"/>
    <property type="match status" value="1"/>
</dbReference>
<dbReference type="InterPro" id="IPR051727">
    <property type="entry name" value="DnaJ_C3_Co-chaperones"/>
</dbReference>
<dbReference type="GO" id="GO:0051087">
    <property type="term" value="F:protein-folding chaperone binding"/>
    <property type="evidence" value="ECO:0007669"/>
    <property type="project" value="TreeGrafter"/>
</dbReference>
<evidence type="ECO:0000256" key="4">
    <source>
        <dbReference type="ARBA" id="ARBA00022803"/>
    </source>
</evidence>
<dbReference type="Pfam" id="PF13432">
    <property type="entry name" value="TPR_16"/>
    <property type="match status" value="2"/>
</dbReference>
<reference evidence="10" key="1">
    <citation type="submission" date="2025-08" db="UniProtKB">
        <authorList>
            <consortium name="Ensembl"/>
        </authorList>
    </citation>
    <scope>IDENTIFICATION</scope>
</reference>
<dbReference type="FunFam" id="1.10.287.110:FF:000015">
    <property type="entry name" value="dnaJ homolog subfamily C member 3"/>
    <property type="match status" value="1"/>
</dbReference>
<keyword evidence="2 8" id="KW-0732">Signal</keyword>
<feature type="repeat" description="TPR" evidence="6">
    <location>
        <begin position="218"/>
        <end position="251"/>
    </location>
</feature>
<feature type="signal peptide" evidence="8">
    <location>
        <begin position="1"/>
        <end position="31"/>
    </location>
</feature>
<evidence type="ECO:0000313" key="10">
    <source>
        <dbReference type="Ensembl" id="ENSEBUP00000008831.1"/>
    </source>
</evidence>
<dbReference type="InterPro" id="IPR019734">
    <property type="entry name" value="TPR_rpt"/>
</dbReference>
<feature type="repeat" description="TPR" evidence="6">
    <location>
        <begin position="336"/>
        <end position="369"/>
    </location>
</feature>
<dbReference type="GO" id="GO:0051787">
    <property type="term" value="F:misfolded protein binding"/>
    <property type="evidence" value="ECO:0007669"/>
    <property type="project" value="TreeGrafter"/>
</dbReference>
<sequence length="498" mass="56331">MQFPVVRLRPALSSLPLFFVLLDLQYGSGLGNDPGEVDKHLELGKKLLAAGQLADALSHYHAAVDGDPDNYLTYYKRATVYLALGRSKSAVPDLTRVIELKPDFTAARLQRGNVYLKQGRLEEARSDFTAVLQASPGDQNVVKQLAQVAEIQMLVAQAKEGLESSDHSSAMAVLDQVVELCPWAAWLRELRAECLESRGDLSRAVSELRAAAKLRPEPSTFLRASRLLYSTGELPDALNEVRECLRLDPDHRECFQLYKHAKRLGKQFEDGEKLLESGSYDAAIEKFEASMQTEPSVMTYTIRAKLRICRCHLKNSQVSEAVQVCSEVLKHEPRNVEALCDRAEAYILNDEFSEAVADYEQARDIDETRSGVREGLEKAQRLQKQSQRRDYYKILGVKRTAKKQQILKAYRKLAQQWHPDNFMSEQEKKKAEKMFIDIAAAKEVLTDPDMRKKFDEGEDPLDPENQQGGGGPFQHGWQPFQGFNPFGSGNFHFKFQFN</sequence>
<dbReference type="GO" id="GO:0034975">
    <property type="term" value="P:protein folding in endoplasmic reticulum"/>
    <property type="evidence" value="ECO:0007669"/>
    <property type="project" value="TreeGrafter"/>
</dbReference>
<evidence type="ECO:0000256" key="1">
    <source>
        <dbReference type="ARBA" id="ARBA00004319"/>
    </source>
</evidence>
<dbReference type="AlphaFoldDB" id="A0A8C4Q2A6"/>
<dbReference type="SMART" id="SM00271">
    <property type="entry name" value="DnaJ"/>
    <property type="match status" value="1"/>
</dbReference>
<dbReference type="PROSITE" id="PS50076">
    <property type="entry name" value="DNAJ_2"/>
    <property type="match status" value="1"/>
</dbReference>
<dbReference type="GO" id="GO:0005788">
    <property type="term" value="C:endoplasmic reticulum lumen"/>
    <property type="evidence" value="ECO:0007669"/>
    <property type="project" value="UniProtKB-SubCell"/>
</dbReference>
<dbReference type="PROSITE" id="PS50005">
    <property type="entry name" value="TPR"/>
    <property type="match status" value="5"/>
</dbReference>
<name>A0A8C4Q2A6_EPTBU</name>
<organism evidence="10 11">
    <name type="scientific">Eptatretus burgeri</name>
    <name type="common">Inshore hagfish</name>
    <dbReference type="NCBI Taxonomy" id="7764"/>
    <lineage>
        <taxon>Eukaryota</taxon>
        <taxon>Metazoa</taxon>
        <taxon>Chordata</taxon>
        <taxon>Craniata</taxon>
        <taxon>Vertebrata</taxon>
        <taxon>Cyclostomata</taxon>
        <taxon>Myxini</taxon>
        <taxon>Myxiniformes</taxon>
        <taxon>Myxinidae</taxon>
        <taxon>Eptatretinae</taxon>
        <taxon>Eptatretus</taxon>
    </lineage>
</organism>
<evidence type="ECO:0000256" key="8">
    <source>
        <dbReference type="SAM" id="SignalP"/>
    </source>
</evidence>
<dbReference type="InterPro" id="IPR011990">
    <property type="entry name" value="TPR-like_helical_dom_sf"/>
</dbReference>
<dbReference type="PANTHER" id="PTHR44140:SF2">
    <property type="entry name" value="LD25575P"/>
    <property type="match status" value="1"/>
</dbReference>
<dbReference type="CDD" id="cd06257">
    <property type="entry name" value="DnaJ"/>
    <property type="match status" value="1"/>
</dbReference>
<dbReference type="SMART" id="SM00028">
    <property type="entry name" value="TPR"/>
    <property type="match status" value="7"/>
</dbReference>
<dbReference type="Proteomes" id="UP000694388">
    <property type="component" value="Unplaced"/>
</dbReference>
<dbReference type="SUPFAM" id="SSF46565">
    <property type="entry name" value="Chaperone J-domain"/>
    <property type="match status" value="1"/>
</dbReference>
<evidence type="ECO:0000313" key="11">
    <source>
        <dbReference type="Proteomes" id="UP000694388"/>
    </source>
</evidence>
<comment type="subcellular location">
    <subcellularLocation>
        <location evidence="1">Endoplasmic reticulum lumen</location>
    </subcellularLocation>
</comment>
<protein>
    <submittedName>
        <fullName evidence="10">DnaJ heat shock protein family (Hsp40) member C3</fullName>
    </submittedName>
</protein>
<keyword evidence="11" id="KW-1185">Reference proteome</keyword>
<evidence type="ECO:0000256" key="3">
    <source>
        <dbReference type="ARBA" id="ARBA00022737"/>
    </source>
</evidence>
<feature type="region of interest" description="Disordered" evidence="7">
    <location>
        <begin position="447"/>
        <end position="479"/>
    </location>
</feature>
<dbReference type="Gene3D" id="1.25.40.10">
    <property type="entry name" value="Tetratricopeptide repeat domain"/>
    <property type="match status" value="1"/>
</dbReference>
<dbReference type="Gene3D" id="1.10.287.110">
    <property type="entry name" value="DnaJ domain"/>
    <property type="match status" value="1"/>
</dbReference>
<dbReference type="OMA" id="EMRASCY"/>
<dbReference type="Ensembl" id="ENSEBUT00000009343.1">
    <property type="protein sequence ID" value="ENSEBUP00000008831.1"/>
    <property type="gene ID" value="ENSEBUG00000005708.1"/>
</dbReference>
<evidence type="ECO:0000259" key="9">
    <source>
        <dbReference type="PROSITE" id="PS50076"/>
    </source>
</evidence>
<dbReference type="FunFam" id="1.25.40.10:FF:000224">
    <property type="entry name" value="DnaJ and TPR domain protein"/>
    <property type="match status" value="1"/>
</dbReference>